<dbReference type="Proteomes" id="UP000001784">
    <property type="component" value="Chromosome"/>
</dbReference>
<evidence type="ECO:0000313" key="1">
    <source>
        <dbReference type="EMBL" id="ABK18049.1"/>
    </source>
</evidence>
<name>A0LKU7_SYNFM</name>
<dbReference type="RefSeq" id="WP_011699217.1">
    <property type="nucleotide sequence ID" value="NC_008554.1"/>
</dbReference>
<organism evidence="1 2">
    <name type="scientific">Syntrophobacter fumaroxidans (strain DSM 10017 / MPOB)</name>
    <dbReference type="NCBI Taxonomy" id="335543"/>
    <lineage>
        <taxon>Bacteria</taxon>
        <taxon>Pseudomonadati</taxon>
        <taxon>Thermodesulfobacteriota</taxon>
        <taxon>Syntrophobacteria</taxon>
        <taxon>Syntrophobacterales</taxon>
        <taxon>Syntrophobacteraceae</taxon>
        <taxon>Syntrophobacter</taxon>
    </lineage>
</organism>
<sequence length="548" mass="58477" precursor="true">MRKVCLILLVAGLVPVLAGPGFAWQGRMGGMGDPYGLVDDESDFLVLPSRIAEDRGVRYYGDARFLLRDVRDLNWSARQSGPIRVSGTELTGFHLAGDWSASGSSWDYGTLVGAAFPAGAGRLGVFFDYRGQTGDFDGKQGLFAGFPGTGNRLAASSAFDMEAGTDDFNLRVVYGQAVGGELSIGGEIQVAHRREENRYRNVLSGLTVNDAVLDIGVALQNDFLGELYPFMKPFDSTSWEVLFKGGMEGRLGPARVGMDVHGGPVFGGDNTLDHAGVVSAGALALENAFRLKGDVSGWQAGGDIWVRYPCSDTVSLPFSLRVNYRDKTRDGRGTGDFAIRIGPSIATHSMGWEYGHKETNLDIEAGGGIDVQVSRDLEVASGLYYNFIRARERLNIAAMPGIVVFDDPVVIGLSDDPFPRTTQHLVKLKVAAERKLGSSRLRGGITAFGGRVSEEYAFSLGAPSLFGVTLLSGGGSLEGSTWGIMGAFGAGMQFQGCTVEPFIQAGYQAFSLDGDGRTRALDALIVVPWTLDKNRNEALVGAGVSVAF</sequence>
<dbReference type="EMBL" id="CP000478">
    <property type="protein sequence ID" value="ABK18049.1"/>
    <property type="molecule type" value="Genomic_DNA"/>
</dbReference>
<dbReference type="InParanoid" id="A0LKU7"/>
<dbReference type="KEGG" id="sfu:Sfum_2368"/>
<reference evidence="1 2" key="1">
    <citation type="submission" date="2006-10" db="EMBL/GenBank/DDBJ databases">
        <title>Complete sequence of Syntrophobacter fumaroxidans MPOB.</title>
        <authorList>
            <consortium name="US DOE Joint Genome Institute"/>
            <person name="Copeland A."/>
            <person name="Lucas S."/>
            <person name="Lapidus A."/>
            <person name="Barry K."/>
            <person name="Detter J.C."/>
            <person name="Glavina del Rio T."/>
            <person name="Hammon N."/>
            <person name="Israni S."/>
            <person name="Pitluck S."/>
            <person name="Goltsman E.G."/>
            <person name="Martinez M."/>
            <person name="Schmutz J."/>
            <person name="Larimer F."/>
            <person name="Land M."/>
            <person name="Hauser L."/>
            <person name="Kyrpides N."/>
            <person name="Kim E."/>
            <person name="Boone D.R."/>
            <person name="Brockman F."/>
            <person name="Culley D."/>
            <person name="Ferry J."/>
            <person name="Gunsalus R."/>
            <person name="McInerney M.J."/>
            <person name="Morrison M."/>
            <person name="Plugge C."/>
            <person name="Rohlin L."/>
            <person name="Scholten J."/>
            <person name="Sieber J."/>
            <person name="Stams A.J.M."/>
            <person name="Worm P."/>
            <person name="Henstra A.M."/>
            <person name="Richardson P."/>
        </authorList>
    </citation>
    <scope>NUCLEOTIDE SEQUENCE [LARGE SCALE GENOMIC DNA]</scope>
    <source>
        <strain evidence="2">DSM 10017 / MPOB</strain>
    </source>
</reference>
<protein>
    <submittedName>
        <fullName evidence="1">Uncharacterized protein</fullName>
    </submittedName>
</protein>
<gene>
    <name evidence="1" type="ordered locus">Sfum_2368</name>
</gene>
<dbReference type="AlphaFoldDB" id="A0LKU7"/>
<proteinExistence type="predicted"/>
<evidence type="ECO:0000313" key="2">
    <source>
        <dbReference type="Proteomes" id="UP000001784"/>
    </source>
</evidence>
<accession>A0LKU7</accession>
<dbReference type="HOGENOM" id="CLU_496883_0_0_7"/>
<keyword evidence="2" id="KW-1185">Reference proteome</keyword>